<comment type="caution">
    <text evidence="1">The sequence shown here is derived from an EMBL/GenBank/DDBJ whole genome shotgun (WGS) entry which is preliminary data.</text>
</comment>
<dbReference type="EMBL" id="CM042012">
    <property type="protein sequence ID" value="KAI3753092.1"/>
    <property type="molecule type" value="Genomic_DNA"/>
</dbReference>
<keyword evidence="2" id="KW-1185">Reference proteome</keyword>
<sequence>MELNMYSLIDVKVSPKLRTCQGALHIHGLIGDHGVGGEGVVVGGEDGVDVGGVDSVGGEGVVVGGEYGVGVGGVDSVGGEGVVVRDEYGVGVGGGEGVVVGGEYGVGVGGVDSVGGEGVGGSISGGDGAVSPIQIGLHD</sequence>
<gene>
    <name evidence="1" type="ORF">L2E82_25137</name>
</gene>
<evidence type="ECO:0000313" key="1">
    <source>
        <dbReference type="EMBL" id="KAI3753092.1"/>
    </source>
</evidence>
<reference evidence="1 2" key="2">
    <citation type="journal article" date="2022" name="Mol. Ecol. Resour.">
        <title>The genomes of chicory, endive, great burdock and yacon provide insights into Asteraceae paleo-polyploidization history and plant inulin production.</title>
        <authorList>
            <person name="Fan W."/>
            <person name="Wang S."/>
            <person name="Wang H."/>
            <person name="Wang A."/>
            <person name="Jiang F."/>
            <person name="Liu H."/>
            <person name="Zhao H."/>
            <person name="Xu D."/>
            <person name="Zhang Y."/>
        </authorList>
    </citation>
    <scope>NUCLEOTIDE SEQUENCE [LARGE SCALE GENOMIC DNA]</scope>
    <source>
        <strain evidence="2">cv. Punajuju</strain>
        <tissue evidence="1">Leaves</tissue>
    </source>
</reference>
<accession>A0ACB9E2R8</accession>
<evidence type="ECO:0000313" key="2">
    <source>
        <dbReference type="Proteomes" id="UP001055811"/>
    </source>
</evidence>
<dbReference type="Proteomes" id="UP001055811">
    <property type="component" value="Linkage Group LG04"/>
</dbReference>
<protein>
    <submittedName>
        <fullName evidence="1">Uncharacterized protein</fullName>
    </submittedName>
</protein>
<organism evidence="1 2">
    <name type="scientific">Cichorium intybus</name>
    <name type="common">Chicory</name>
    <dbReference type="NCBI Taxonomy" id="13427"/>
    <lineage>
        <taxon>Eukaryota</taxon>
        <taxon>Viridiplantae</taxon>
        <taxon>Streptophyta</taxon>
        <taxon>Embryophyta</taxon>
        <taxon>Tracheophyta</taxon>
        <taxon>Spermatophyta</taxon>
        <taxon>Magnoliopsida</taxon>
        <taxon>eudicotyledons</taxon>
        <taxon>Gunneridae</taxon>
        <taxon>Pentapetalae</taxon>
        <taxon>asterids</taxon>
        <taxon>campanulids</taxon>
        <taxon>Asterales</taxon>
        <taxon>Asteraceae</taxon>
        <taxon>Cichorioideae</taxon>
        <taxon>Cichorieae</taxon>
        <taxon>Cichoriinae</taxon>
        <taxon>Cichorium</taxon>
    </lineage>
</organism>
<name>A0ACB9E2R8_CICIN</name>
<proteinExistence type="predicted"/>
<reference evidence="2" key="1">
    <citation type="journal article" date="2022" name="Mol. Ecol. Resour.">
        <title>The genomes of chicory, endive, great burdock and yacon provide insights into Asteraceae palaeo-polyploidization history and plant inulin production.</title>
        <authorList>
            <person name="Fan W."/>
            <person name="Wang S."/>
            <person name="Wang H."/>
            <person name="Wang A."/>
            <person name="Jiang F."/>
            <person name="Liu H."/>
            <person name="Zhao H."/>
            <person name="Xu D."/>
            <person name="Zhang Y."/>
        </authorList>
    </citation>
    <scope>NUCLEOTIDE SEQUENCE [LARGE SCALE GENOMIC DNA]</scope>
    <source>
        <strain evidence="2">cv. Punajuju</strain>
    </source>
</reference>